<dbReference type="PANTHER" id="PTHR43179">
    <property type="entry name" value="RHAMNOSYLTRANSFERASE WBBL"/>
    <property type="match status" value="1"/>
</dbReference>
<feature type="domain" description="Glycosyltransferase 2-like" evidence="1">
    <location>
        <begin position="279"/>
        <end position="436"/>
    </location>
</feature>
<dbReference type="SUPFAM" id="SSF53448">
    <property type="entry name" value="Nucleotide-diphospho-sugar transferases"/>
    <property type="match status" value="2"/>
</dbReference>
<dbReference type="CDD" id="cd02511">
    <property type="entry name" value="Beta4Glucosyltransferase"/>
    <property type="match status" value="1"/>
</dbReference>
<reference evidence="2" key="1">
    <citation type="submission" date="2022-06" db="EMBL/GenBank/DDBJ databases">
        <title>CFH 74404 Thermomicrobiaceae sp.</title>
        <authorList>
            <person name="Ming H."/>
            <person name="Li W.-J."/>
            <person name="Zhao Z."/>
        </authorList>
    </citation>
    <scope>NUCLEOTIDE SEQUENCE</scope>
    <source>
        <strain evidence="2">CFH 74404</strain>
    </source>
</reference>
<dbReference type="GO" id="GO:0016757">
    <property type="term" value="F:glycosyltransferase activity"/>
    <property type="evidence" value="ECO:0007669"/>
    <property type="project" value="UniProtKB-KW"/>
</dbReference>
<dbReference type="EMBL" id="JAMSLR010000006">
    <property type="protein sequence ID" value="MCM8749445.1"/>
    <property type="molecule type" value="Genomic_DNA"/>
</dbReference>
<keyword evidence="3" id="KW-1185">Reference proteome</keyword>
<dbReference type="InterPro" id="IPR001173">
    <property type="entry name" value="Glyco_trans_2-like"/>
</dbReference>
<evidence type="ECO:0000313" key="2">
    <source>
        <dbReference type="EMBL" id="MCM8749445.1"/>
    </source>
</evidence>
<evidence type="ECO:0000313" key="3">
    <source>
        <dbReference type="Proteomes" id="UP001165306"/>
    </source>
</evidence>
<evidence type="ECO:0000259" key="1">
    <source>
        <dbReference type="Pfam" id="PF00535"/>
    </source>
</evidence>
<dbReference type="EC" id="2.4.-.-" evidence="2"/>
<dbReference type="PANTHER" id="PTHR43179:SF7">
    <property type="entry name" value="RHAMNOSYLTRANSFERASE WBBL"/>
    <property type="match status" value="1"/>
</dbReference>
<comment type="caution">
    <text evidence="2">The sequence shown here is derived from an EMBL/GenBank/DDBJ whole genome shotgun (WGS) entry which is preliminary data.</text>
</comment>
<keyword evidence="2" id="KW-0808">Transferase</keyword>
<dbReference type="InterPro" id="IPR029044">
    <property type="entry name" value="Nucleotide-diphossugar_trans"/>
</dbReference>
<organism evidence="2 3">
    <name type="scientific">Thermalbibacter longus</name>
    <dbReference type="NCBI Taxonomy" id="2951981"/>
    <lineage>
        <taxon>Bacteria</taxon>
        <taxon>Pseudomonadati</taxon>
        <taxon>Thermomicrobiota</taxon>
        <taxon>Thermomicrobia</taxon>
        <taxon>Thermomicrobiales</taxon>
        <taxon>Thermomicrobiaceae</taxon>
        <taxon>Thermalbibacter</taxon>
    </lineage>
</organism>
<feature type="domain" description="Glycosyltransferase 2-like" evidence="1">
    <location>
        <begin position="8"/>
        <end position="128"/>
    </location>
</feature>
<dbReference type="Proteomes" id="UP001165306">
    <property type="component" value="Unassembled WGS sequence"/>
</dbReference>
<proteinExistence type="predicted"/>
<keyword evidence="2" id="KW-0328">Glycosyltransferase</keyword>
<dbReference type="CDD" id="cd04186">
    <property type="entry name" value="GT_2_like_c"/>
    <property type="match status" value="1"/>
</dbReference>
<accession>A0AA42BB72</accession>
<dbReference type="AlphaFoldDB" id="A0AA42BB72"/>
<dbReference type="Gene3D" id="3.90.550.10">
    <property type="entry name" value="Spore Coat Polysaccharide Biosynthesis Protein SpsA, Chain A"/>
    <property type="match status" value="2"/>
</dbReference>
<sequence>MSEPLPLSVIVLTLNEERHLPGCLASVAGLARQILVVDSGSHDRTVELARAAGAEVVHRPFTGFASQRNAALELARQPWVLFLDADERVTPELAAEIRQAIDGATDATAGFWIPTQNWMFGRWIRGGGWWPDEHLRLLRAGRARYRPDVEVHEVVELSGEAGRLAYPLVHINYESYLEFLAKQARYARIRAEMLARQGRRPRRRTYLGQPARELWRRFVTLRGYRDGPTGLFLALAMAWHELHTWLLVRRLWKAASQQNPGKPDAPAGVELPDASLDLSVVIVSYNVREHVLGCLETVYASLRGSGLRGQVIVVDNASSDGTVEAVRAAFPGVEVIANRENRGFAAANNQGIRRARGRVVVLLNPDTRVAGDALGRLVHYLDENPAVGVVGPRLVYPDGRTQPSRRRFPTLLTGFLESTVVQDYWRDNRVLRRYYVADRSDAETQEVDWLVGACLAVRREAIETAGLLDERFFLYSEEVEWCWRIRRAGWRVVYLPEATVYHHESASAGQEPAARQIAFDTAKVQLYRRLHGRPAAEILRAFLLVNYLARIAIEGSKWLLGHKRALRRERIARYWRAFGSGLRPSRP</sequence>
<dbReference type="RefSeq" id="WP_284057228.1">
    <property type="nucleotide sequence ID" value="NZ_JAMSLR010000006.1"/>
</dbReference>
<name>A0AA42BB72_9BACT</name>
<protein>
    <submittedName>
        <fullName evidence="2">Glycosyltransferase</fullName>
        <ecNumber evidence="2">2.4.-.-</ecNumber>
    </submittedName>
</protein>
<dbReference type="Pfam" id="PF00535">
    <property type="entry name" value="Glycos_transf_2"/>
    <property type="match status" value="2"/>
</dbReference>
<gene>
    <name evidence="2" type="ORF">NET02_09825</name>
</gene>